<evidence type="ECO:0000256" key="4">
    <source>
        <dbReference type="SAM" id="Phobius"/>
    </source>
</evidence>
<feature type="compositionally biased region" description="Low complexity" evidence="3">
    <location>
        <begin position="366"/>
        <end position="400"/>
    </location>
</feature>
<dbReference type="InterPro" id="IPR011043">
    <property type="entry name" value="Gal_Oxase/kelch_b-propeller"/>
</dbReference>
<dbReference type="Pfam" id="PF24681">
    <property type="entry name" value="Kelch_KLHDC2_KLHL20_DRC7"/>
    <property type="match status" value="1"/>
</dbReference>
<feature type="compositionally biased region" description="Polar residues" evidence="3">
    <location>
        <begin position="709"/>
        <end position="720"/>
    </location>
</feature>
<organism evidence="6 7">
    <name type="scientific">Naematelia encephala</name>
    <dbReference type="NCBI Taxonomy" id="71784"/>
    <lineage>
        <taxon>Eukaryota</taxon>
        <taxon>Fungi</taxon>
        <taxon>Dikarya</taxon>
        <taxon>Basidiomycota</taxon>
        <taxon>Agaricomycotina</taxon>
        <taxon>Tremellomycetes</taxon>
        <taxon>Tremellales</taxon>
        <taxon>Naemateliaceae</taxon>
        <taxon>Naematelia</taxon>
    </lineage>
</organism>
<feature type="region of interest" description="Disordered" evidence="3">
    <location>
        <begin position="677"/>
        <end position="725"/>
    </location>
</feature>
<feature type="compositionally biased region" description="Polar residues" evidence="3">
    <location>
        <begin position="593"/>
        <end position="608"/>
    </location>
</feature>
<protein>
    <recommendedName>
        <fullName evidence="8">Galactose oxidase</fullName>
    </recommendedName>
</protein>
<accession>A0A1Y2BJ65</accession>
<feature type="region of interest" description="Disordered" evidence="3">
    <location>
        <begin position="540"/>
        <end position="608"/>
    </location>
</feature>
<evidence type="ECO:0000256" key="1">
    <source>
        <dbReference type="ARBA" id="ARBA00022441"/>
    </source>
</evidence>
<reference evidence="6 7" key="1">
    <citation type="submission" date="2016-07" db="EMBL/GenBank/DDBJ databases">
        <title>Pervasive Adenine N6-methylation of Active Genes in Fungi.</title>
        <authorList>
            <consortium name="DOE Joint Genome Institute"/>
            <person name="Mondo S.J."/>
            <person name="Dannebaum R.O."/>
            <person name="Kuo R.C."/>
            <person name="Labutti K."/>
            <person name="Haridas S."/>
            <person name="Kuo A."/>
            <person name="Salamov A."/>
            <person name="Ahrendt S.R."/>
            <person name="Lipzen A."/>
            <person name="Sullivan W."/>
            <person name="Andreopoulos W.B."/>
            <person name="Clum A."/>
            <person name="Lindquist E."/>
            <person name="Daum C."/>
            <person name="Ramamoorthy G.K."/>
            <person name="Gryganskyi A."/>
            <person name="Culley D."/>
            <person name="Magnuson J.K."/>
            <person name="James T.Y."/>
            <person name="O'Malley M.A."/>
            <person name="Stajich J.E."/>
            <person name="Spatafora J.W."/>
            <person name="Visel A."/>
            <person name="Grigoriev I.V."/>
        </authorList>
    </citation>
    <scope>NUCLEOTIDE SEQUENCE [LARGE SCALE GENOMIC DNA]</scope>
    <source>
        <strain evidence="6 7">68-887.2</strain>
    </source>
</reference>
<feature type="region of interest" description="Disordered" evidence="3">
    <location>
        <begin position="448"/>
        <end position="471"/>
    </location>
</feature>
<comment type="caution">
    <text evidence="6">The sequence shown here is derived from an EMBL/GenBank/DDBJ whole genome shotgun (WGS) entry which is preliminary data.</text>
</comment>
<feature type="region of interest" description="Disordered" evidence="3">
    <location>
        <begin position="366"/>
        <end position="402"/>
    </location>
</feature>
<keyword evidence="4" id="KW-0812">Transmembrane</keyword>
<keyword evidence="2" id="KW-0677">Repeat</keyword>
<evidence type="ECO:0000256" key="3">
    <source>
        <dbReference type="SAM" id="MobiDB-lite"/>
    </source>
</evidence>
<dbReference type="PANTHER" id="PTHR46093">
    <property type="entry name" value="ACYL-COA-BINDING DOMAIN-CONTAINING PROTEIN 5"/>
    <property type="match status" value="1"/>
</dbReference>
<keyword evidence="1" id="KW-0880">Kelch repeat</keyword>
<evidence type="ECO:0000256" key="2">
    <source>
        <dbReference type="ARBA" id="ARBA00022737"/>
    </source>
</evidence>
<keyword evidence="7" id="KW-1185">Reference proteome</keyword>
<feature type="signal peptide" evidence="5">
    <location>
        <begin position="1"/>
        <end position="16"/>
    </location>
</feature>
<name>A0A1Y2BJ65_9TREE</name>
<gene>
    <name evidence="6" type="ORF">BCR39DRAFT_514933</name>
</gene>
<evidence type="ECO:0000313" key="7">
    <source>
        <dbReference type="Proteomes" id="UP000193986"/>
    </source>
</evidence>
<keyword evidence="4" id="KW-0472">Membrane</keyword>
<proteinExistence type="predicted"/>
<feature type="transmembrane region" description="Helical" evidence="4">
    <location>
        <begin position="406"/>
        <end position="427"/>
    </location>
</feature>
<feature type="compositionally biased region" description="Polar residues" evidence="3">
    <location>
        <begin position="766"/>
        <end position="783"/>
    </location>
</feature>
<sequence>MKKAALAAASLPVALAVTPAARWGHQAVYVKSKQAMYVVGGQVSNTGTEITNEVLVLPLNASSPTFSLGPDSGLPPHAFAAMSVTSDSSELVVVGGMTSSCSSDALTHSLSLDGDSWSDANPTRLVRRRGADMVYINDGSTSGKMMIVGGISDTYVCASSSNAFAAADILSLPLNTTSVVSTRSLPTSLTGTELAVADFAMTTASDGTVYLTGGQTSSGDLVTLDTLGVWTTTSGWTSQTTTGDIPAGRVGASLVAHPTLDLLALHGGSTTDGTTDTPSNLLAFLNTTTWTWSTPSNLQPPSSSAAAYHSSIITDSGVMITAFGLGSGNNPRSDVFYLDMRDPTQATWSWKSVWSSSMLEAYSDSTTANSSASSNAGTSNTAGTSNGLSSDASDSSNKGSSAKKDVSIAVPVVVVALLLLPILVYLIRRRVRLIRKRRMARHFALEDDDDLTSSQGPSGRKTKTQYSFGRDANEKDGNFISDLGSNLKGILKRYSKQSSNGPRDSFEGMREMSQVGRASNNHGIKWEEIDFGLGRVDENRREASSMSRDSSFSAPAGSPPHPVESVAFPVPIASTNPFEDPEHEALSGPLINVQDSGSPRLGTPTNDGQMSLVPSVTIEPPTMPPTPAVANLGAAYPAMAPAPAVPASQDSEQGLDWNVLQQELEAKPAFRSISPTATLRSHAHQSPTSPNPSRRVATPPVIPPLDFQRSPSSQTMSLVQSEPGRRASEILPFESSSSAQSPRVVSQPLGARHLAGHALGRRGSAPISNTSSGSATPTATRPSSVHYDVSARRASQPLSPLTPGSPVVSGTRRGSQLRVVNITEGEGQAL</sequence>
<dbReference type="STRING" id="71784.A0A1Y2BJ65"/>
<dbReference type="EMBL" id="MCFC01000002">
    <property type="protein sequence ID" value="ORY34814.1"/>
    <property type="molecule type" value="Genomic_DNA"/>
</dbReference>
<feature type="chain" id="PRO_5012350055" description="Galactose oxidase" evidence="5">
    <location>
        <begin position="17"/>
        <end position="830"/>
    </location>
</feature>
<keyword evidence="5" id="KW-0732">Signal</keyword>
<dbReference type="OrthoDB" id="432528at2759"/>
<keyword evidence="4" id="KW-1133">Transmembrane helix</keyword>
<feature type="region of interest" description="Disordered" evidence="3">
    <location>
        <begin position="759"/>
        <end position="830"/>
    </location>
</feature>
<evidence type="ECO:0008006" key="8">
    <source>
        <dbReference type="Google" id="ProtNLM"/>
    </source>
</evidence>
<evidence type="ECO:0000256" key="5">
    <source>
        <dbReference type="SAM" id="SignalP"/>
    </source>
</evidence>
<dbReference type="InParanoid" id="A0A1Y2BJ65"/>
<dbReference type="Gene3D" id="2.120.10.80">
    <property type="entry name" value="Kelch-type beta propeller"/>
    <property type="match status" value="2"/>
</dbReference>
<dbReference type="Proteomes" id="UP000193986">
    <property type="component" value="Unassembled WGS sequence"/>
</dbReference>
<feature type="compositionally biased region" description="Low complexity" evidence="3">
    <location>
        <begin position="544"/>
        <end position="556"/>
    </location>
</feature>
<dbReference type="PANTHER" id="PTHR46093:SF18">
    <property type="entry name" value="FIBRONECTIN TYPE-III DOMAIN-CONTAINING PROTEIN"/>
    <property type="match status" value="1"/>
</dbReference>
<evidence type="ECO:0000313" key="6">
    <source>
        <dbReference type="EMBL" id="ORY34814.1"/>
    </source>
</evidence>
<dbReference type="InterPro" id="IPR015915">
    <property type="entry name" value="Kelch-typ_b-propeller"/>
</dbReference>
<feature type="compositionally biased region" description="Polar residues" evidence="3">
    <location>
        <begin position="677"/>
        <end position="692"/>
    </location>
</feature>
<dbReference type="SUPFAM" id="SSF50965">
    <property type="entry name" value="Galactose oxidase, central domain"/>
    <property type="match status" value="1"/>
</dbReference>
<dbReference type="AlphaFoldDB" id="A0A1Y2BJ65"/>